<dbReference type="AlphaFoldDB" id="A0A1G8XTT3"/>
<feature type="transmembrane region" description="Helical" evidence="1">
    <location>
        <begin position="77"/>
        <end position="97"/>
    </location>
</feature>
<feature type="transmembrane region" description="Helical" evidence="1">
    <location>
        <begin position="30"/>
        <end position="57"/>
    </location>
</feature>
<keyword evidence="1" id="KW-0472">Membrane</keyword>
<reference evidence="2 3" key="1">
    <citation type="submission" date="2016-10" db="EMBL/GenBank/DDBJ databases">
        <authorList>
            <person name="de Groot N.N."/>
        </authorList>
    </citation>
    <scope>NUCLEOTIDE SEQUENCE [LARGE SCALE GENOMIC DNA]</scope>
    <source>
        <strain evidence="2 3">CGMCC 1.10076</strain>
    </source>
</reference>
<evidence type="ECO:0000313" key="3">
    <source>
        <dbReference type="Proteomes" id="UP000199580"/>
    </source>
</evidence>
<organism evidence="2 3">
    <name type="scientific">Flavobacterium noncentrifugens</name>
    <dbReference type="NCBI Taxonomy" id="1128970"/>
    <lineage>
        <taxon>Bacteria</taxon>
        <taxon>Pseudomonadati</taxon>
        <taxon>Bacteroidota</taxon>
        <taxon>Flavobacteriia</taxon>
        <taxon>Flavobacteriales</taxon>
        <taxon>Flavobacteriaceae</taxon>
        <taxon>Flavobacterium</taxon>
    </lineage>
</organism>
<keyword evidence="3" id="KW-1185">Reference proteome</keyword>
<dbReference type="EMBL" id="FNEZ01000003">
    <property type="protein sequence ID" value="SDJ93923.1"/>
    <property type="molecule type" value="Genomic_DNA"/>
</dbReference>
<proteinExistence type="predicted"/>
<sequence length="158" mass="17209">MEDQFSHQDSAMRLNEIAIDYLRQSAKWSFFLSILGFIGIGLMLLAAVFISSIMGMANPNSGLGNSELSMFSAMPGILSGVYILLAVLYAFPVYYLYKYSTGIKTALLVRDENLLTASLGYLKSHHKFIGIMAIVLMVVYLLILVGVVVAAVAFGGSH</sequence>
<evidence type="ECO:0000256" key="1">
    <source>
        <dbReference type="SAM" id="Phobius"/>
    </source>
</evidence>
<dbReference type="RefSeq" id="WP_091394873.1">
    <property type="nucleotide sequence ID" value="NZ_BKAI01000011.1"/>
</dbReference>
<protein>
    <submittedName>
        <fullName evidence="2">Uncharacterized protein</fullName>
    </submittedName>
</protein>
<dbReference type="OrthoDB" id="1121797at2"/>
<keyword evidence="1" id="KW-1133">Transmembrane helix</keyword>
<dbReference type="Proteomes" id="UP000199580">
    <property type="component" value="Unassembled WGS sequence"/>
</dbReference>
<name>A0A1G8XTT3_9FLAO</name>
<evidence type="ECO:0000313" key="2">
    <source>
        <dbReference type="EMBL" id="SDJ93923.1"/>
    </source>
</evidence>
<feature type="transmembrane region" description="Helical" evidence="1">
    <location>
        <begin position="128"/>
        <end position="154"/>
    </location>
</feature>
<keyword evidence="1" id="KW-0812">Transmembrane</keyword>
<gene>
    <name evidence="2" type="ORF">SAMN04487935_2061</name>
</gene>
<accession>A0A1G8XTT3</accession>